<dbReference type="PRINTS" id="PR01595">
    <property type="entry name" value="SYCDCHAPRONE"/>
</dbReference>
<dbReference type="InterPro" id="IPR019734">
    <property type="entry name" value="TPR_rpt"/>
</dbReference>
<name>A0A2R3QFL3_9BURK</name>
<dbReference type="Pfam" id="PF07720">
    <property type="entry name" value="TPR_3"/>
    <property type="match status" value="1"/>
</dbReference>
<sequence>MTSATTVPDSADTGAVQSILDLKQALDALPSSSRLSQADTDAIYALAHQLVVQGRYETAYGYFSLLTLYRPTDVAYLQGLALCYRMLERYEEALNVYSFLATIDPQEVDHSIAIAECLLLQRELEEARATVELVLQFCQENPVPARSGARAQALRELLQPADAQGGTPAHA</sequence>
<dbReference type="AlphaFoldDB" id="A0A2R3QFL3"/>
<dbReference type="RefSeq" id="WP_106685014.1">
    <property type="nucleotide sequence ID" value="NZ_CP027667.1"/>
</dbReference>
<dbReference type="Proteomes" id="UP000237925">
    <property type="component" value="Chromosome"/>
</dbReference>
<evidence type="ECO:0000256" key="2">
    <source>
        <dbReference type="PROSITE-ProRule" id="PRU00339"/>
    </source>
</evidence>
<dbReference type="KEGG" id="mela:C6568_15975"/>
<dbReference type="SMART" id="SM00028">
    <property type="entry name" value="TPR"/>
    <property type="match status" value="3"/>
</dbReference>
<protein>
    <submittedName>
        <fullName evidence="3">Uncharacterized protein</fullName>
    </submittedName>
</protein>
<dbReference type="EMBL" id="CP027667">
    <property type="protein sequence ID" value="AVO50563.1"/>
    <property type="molecule type" value="Genomic_DNA"/>
</dbReference>
<organism evidence="3 4">
    <name type="scientific">Melaminivora suipulveris</name>
    <dbReference type="NCBI Taxonomy" id="2109913"/>
    <lineage>
        <taxon>Bacteria</taxon>
        <taxon>Pseudomonadati</taxon>
        <taxon>Pseudomonadota</taxon>
        <taxon>Betaproteobacteria</taxon>
        <taxon>Burkholderiales</taxon>
        <taxon>Comamonadaceae</taxon>
        <taxon>Melaminivora</taxon>
    </lineage>
</organism>
<dbReference type="Gene3D" id="1.25.40.10">
    <property type="entry name" value="Tetratricopeptide repeat domain"/>
    <property type="match status" value="1"/>
</dbReference>
<accession>A0A2R3QFL3</accession>
<proteinExistence type="inferred from homology"/>
<feature type="repeat" description="TPR" evidence="2">
    <location>
        <begin position="74"/>
        <end position="107"/>
    </location>
</feature>
<dbReference type="InterPro" id="IPR005415">
    <property type="entry name" value="T3SS_Ca_resp_chp_LcrH/SycD"/>
</dbReference>
<dbReference type="SUPFAM" id="SSF48452">
    <property type="entry name" value="TPR-like"/>
    <property type="match status" value="1"/>
</dbReference>
<dbReference type="OrthoDB" id="8591320at2"/>
<keyword evidence="2" id="KW-0802">TPR repeat</keyword>
<evidence type="ECO:0000313" key="4">
    <source>
        <dbReference type="Proteomes" id="UP000237925"/>
    </source>
</evidence>
<dbReference type="InterPro" id="IPR011990">
    <property type="entry name" value="TPR-like_helical_dom_sf"/>
</dbReference>
<dbReference type="InterPro" id="IPR011716">
    <property type="entry name" value="TPR-3"/>
</dbReference>
<evidence type="ECO:0000313" key="3">
    <source>
        <dbReference type="EMBL" id="AVO50563.1"/>
    </source>
</evidence>
<evidence type="ECO:0000256" key="1">
    <source>
        <dbReference type="ARBA" id="ARBA00010244"/>
    </source>
</evidence>
<dbReference type="PROSITE" id="PS50005">
    <property type="entry name" value="TPR"/>
    <property type="match status" value="1"/>
</dbReference>
<keyword evidence="4" id="KW-1185">Reference proteome</keyword>
<gene>
    <name evidence="3" type="ORF">C6568_15975</name>
</gene>
<dbReference type="Pfam" id="PF14559">
    <property type="entry name" value="TPR_19"/>
    <property type="match status" value="1"/>
</dbReference>
<comment type="similarity">
    <text evidence="1">Belongs to the LcrH/SycD chaperone family.</text>
</comment>
<reference evidence="3 4" key="1">
    <citation type="submission" date="2018-03" db="EMBL/GenBank/DDBJ databases">
        <title>Genome sequencing of Melaminivora sp.</title>
        <authorList>
            <person name="Kim S.-J."/>
            <person name="Heo J."/>
            <person name="Ahn J.-H."/>
            <person name="Kwon S.-W."/>
        </authorList>
    </citation>
    <scope>NUCLEOTIDE SEQUENCE [LARGE SCALE GENOMIC DNA]</scope>
    <source>
        <strain evidence="3 4">SC2-9</strain>
    </source>
</reference>